<accession>A0A949K113</accession>
<protein>
    <recommendedName>
        <fullName evidence="3">Bypass of forespore C C-terminal domain-containing protein</fullName>
    </recommendedName>
</protein>
<evidence type="ECO:0000313" key="2">
    <source>
        <dbReference type="Proteomes" id="UP000712157"/>
    </source>
</evidence>
<gene>
    <name evidence="1" type="ORF">KTH89_16900</name>
</gene>
<organism evidence="1 2">
    <name type="scientific">Diplocloster agilis</name>
    <dbReference type="NCBI Taxonomy" id="2850323"/>
    <lineage>
        <taxon>Bacteria</taxon>
        <taxon>Bacillati</taxon>
        <taxon>Bacillota</taxon>
        <taxon>Clostridia</taxon>
        <taxon>Lachnospirales</taxon>
        <taxon>Lachnospiraceae</taxon>
        <taxon>Diplocloster</taxon>
    </lineage>
</organism>
<sequence>MKKYGIGLCIAAVLLAGIVYGSYRYSLYKLDNIDLSGIGDTDPSGNEFLTVDTMDQDRITNTTKYVLEHYNATDYSLKEEKKNIPAEFVGKTREELIEYLKTYEEAPDIEDLEEGLTSFELISFSKDRIVLRKTYQPPAKDYKYYLIEENGYITVYYMDKKTVYEYTDIKVEILPEEIQKQIRSGNYITDIQQLYNFLENYSS</sequence>
<dbReference type="RefSeq" id="WP_158347077.1">
    <property type="nucleotide sequence ID" value="NZ_JAHQCW010000031.1"/>
</dbReference>
<dbReference type="AlphaFoldDB" id="A0A949K113"/>
<keyword evidence="2" id="KW-1185">Reference proteome</keyword>
<dbReference type="EMBL" id="JAHQCW010000031">
    <property type="protein sequence ID" value="MBU9738224.1"/>
    <property type="molecule type" value="Genomic_DNA"/>
</dbReference>
<name>A0A949K113_9FIRM</name>
<reference evidence="1" key="1">
    <citation type="submission" date="2021-06" db="EMBL/GenBank/DDBJ databases">
        <title>Description of novel taxa of the family Lachnospiraceae.</title>
        <authorList>
            <person name="Chaplin A.V."/>
            <person name="Sokolova S.R."/>
            <person name="Pikina A.P."/>
            <person name="Korzhanova M."/>
            <person name="Belova V."/>
            <person name="Korostin D."/>
            <person name="Efimov B.A."/>
        </authorList>
    </citation>
    <scope>NUCLEOTIDE SEQUENCE</scope>
    <source>
        <strain evidence="1">ASD5720</strain>
    </source>
</reference>
<dbReference type="Proteomes" id="UP000712157">
    <property type="component" value="Unassembled WGS sequence"/>
</dbReference>
<comment type="caution">
    <text evidence="1">The sequence shown here is derived from an EMBL/GenBank/DDBJ whole genome shotgun (WGS) entry which is preliminary data.</text>
</comment>
<evidence type="ECO:0000313" key="1">
    <source>
        <dbReference type="EMBL" id="MBU9738224.1"/>
    </source>
</evidence>
<evidence type="ECO:0008006" key="3">
    <source>
        <dbReference type="Google" id="ProtNLM"/>
    </source>
</evidence>
<proteinExistence type="predicted"/>